<evidence type="ECO:0000313" key="3">
    <source>
        <dbReference type="EMBL" id="AFU98539.1"/>
    </source>
</evidence>
<dbReference type="EMBL" id="CP003746">
    <property type="protein sequence ID" value="AFU98539.1"/>
    <property type="molecule type" value="Genomic_DNA"/>
</dbReference>
<feature type="region of interest" description="Disordered" evidence="1">
    <location>
        <begin position="88"/>
        <end position="147"/>
    </location>
</feature>
<dbReference type="HOGENOM" id="CLU_147995_1_0_6"/>
<dbReference type="KEGG" id="saga:M5M_06720"/>
<dbReference type="STRING" id="1117647.M5M_06720"/>
<dbReference type="Proteomes" id="UP000000466">
    <property type="component" value="Chromosome"/>
</dbReference>
<protein>
    <submittedName>
        <fullName evidence="3">Secretion protein HlyD</fullName>
    </submittedName>
</protein>
<evidence type="ECO:0000256" key="2">
    <source>
        <dbReference type="SAM" id="Phobius"/>
    </source>
</evidence>
<evidence type="ECO:0000313" key="4">
    <source>
        <dbReference type="Proteomes" id="UP000000466"/>
    </source>
</evidence>
<dbReference type="RefSeq" id="WP_015046712.1">
    <property type="nucleotide sequence ID" value="NC_018868.3"/>
</dbReference>
<name>K4KHF1_SIMAS</name>
<keyword evidence="2" id="KW-0812">Transmembrane</keyword>
<keyword evidence="2" id="KW-1133">Transmembrane helix</keyword>
<feature type="compositionally biased region" description="Low complexity" evidence="1">
    <location>
        <begin position="129"/>
        <end position="147"/>
    </location>
</feature>
<feature type="transmembrane region" description="Helical" evidence="2">
    <location>
        <begin position="24"/>
        <end position="55"/>
    </location>
</feature>
<feature type="compositionally biased region" description="Low complexity" evidence="1">
    <location>
        <begin position="101"/>
        <end position="112"/>
    </location>
</feature>
<dbReference type="OrthoDB" id="5766995at2"/>
<sequence>MSNQPIDQDQILENLSNQHTWVRLVYMLIYGVMLHVAGLVMWLLCAVQFLCTLVFGKDNQSLRSLSANIVEFIHQALQFVSYNSESRPFPFTGEHQPHGPAPEAEAKAAPAEAETEPTHAEKTEPQTLDNPAQDANNDASDAARPTA</sequence>
<accession>K4KHF1</accession>
<dbReference type="InterPro" id="IPR025498">
    <property type="entry name" value="DUF4389"/>
</dbReference>
<organism evidence="3 4">
    <name type="scientific">Simiduia agarivorans (strain DSM 21679 / JCM 13881 / BCRC 17597 / SA1)</name>
    <dbReference type="NCBI Taxonomy" id="1117647"/>
    <lineage>
        <taxon>Bacteria</taxon>
        <taxon>Pseudomonadati</taxon>
        <taxon>Pseudomonadota</taxon>
        <taxon>Gammaproteobacteria</taxon>
        <taxon>Cellvibrionales</taxon>
        <taxon>Cellvibrionaceae</taxon>
        <taxon>Simiduia</taxon>
    </lineage>
</organism>
<dbReference type="Pfam" id="PF14333">
    <property type="entry name" value="DUF4389"/>
    <property type="match status" value="1"/>
</dbReference>
<evidence type="ECO:0000256" key="1">
    <source>
        <dbReference type="SAM" id="MobiDB-lite"/>
    </source>
</evidence>
<dbReference type="AlphaFoldDB" id="K4KHF1"/>
<keyword evidence="4" id="KW-1185">Reference proteome</keyword>
<gene>
    <name evidence="3" type="ordered locus">M5M_06720</name>
</gene>
<reference evidence="3 4" key="1">
    <citation type="journal article" date="2013" name="Genome Announc.">
        <title>Complete genome sequence of Simiduia agarivorans SA1(T), a marine bacterium able to degrade a variety of polysaccharides.</title>
        <authorList>
            <person name="Lin S.Y."/>
            <person name="Shieh W.Y."/>
            <person name="Chen J.S."/>
            <person name="Tang S.L."/>
        </authorList>
    </citation>
    <scope>NUCLEOTIDE SEQUENCE [LARGE SCALE GENOMIC DNA]</scope>
    <source>
        <strain evidence="4">DSM 21679 / JCM 13881 / BCRC 17597 / SA1</strain>
    </source>
</reference>
<proteinExistence type="predicted"/>
<keyword evidence="2" id="KW-0472">Membrane</keyword>